<keyword evidence="3" id="KW-1185">Reference proteome</keyword>
<feature type="signal peptide" evidence="1">
    <location>
        <begin position="1"/>
        <end position="30"/>
    </location>
</feature>
<protein>
    <submittedName>
        <fullName evidence="2">Uncharacterized protein</fullName>
    </submittedName>
</protein>
<comment type="caution">
    <text evidence="2">The sequence shown here is derived from an EMBL/GenBank/DDBJ whole genome shotgun (WGS) entry which is preliminary data.</text>
</comment>
<evidence type="ECO:0000313" key="3">
    <source>
        <dbReference type="Proteomes" id="UP001239167"/>
    </source>
</evidence>
<evidence type="ECO:0000256" key="1">
    <source>
        <dbReference type="SAM" id="SignalP"/>
    </source>
</evidence>
<organism evidence="2 3">
    <name type="scientific">Pectinatus haikarae</name>
    <dbReference type="NCBI Taxonomy" id="349096"/>
    <lineage>
        <taxon>Bacteria</taxon>
        <taxon>Bacillati</taxon>
        <taxon>Bacillota</taxon>
        <taxon>Negativicutes</taxon>
        <taxon>Selenomonadales</taxon>
        <taxon>Selenomonadaceae</taxon>
        <taxon>Pectinatus</taxon>
    </lineage>
</organism>
<reference evidence="2 3" key="1">
    <citation type="submission" date="2023-07" db="EMBL/GenBank/DDBJ databases">
        <title>Genomic Encyclopedia of Type Strains, Phase IV (KMG-IV): sequencing the most valuable type-strain genomes for metagenomic binning, comparative biology and taxonomic classification.</title>
        <authorList>
            <person name="Goeker M."/>
        </authorList>
    </citation>
    <scope>NUCLEOTIDE SEQUENCE [LARGE SCALE GENOMIC DNA]</scope>
    <source>
        <strain evidence="2 3">DSM 16980</strain>
    </source>
</reference>
<dbReference type="EMBL" id="JAUSUE010000034">
    <property type="protein sequence ID" value="MDQ0205201.1"/>
    <property type="molecule type" value="Genomic_DNA"/>
</dbReference>
<evidence type="ECO:0000313" key="2">
    <source>
        <dbReference type="EMBL" id="MDQ0205201.1"/>
    </source>
</evidence>
<gene>
    <name evidence="2" type="ORF">J2S01_002946</name>
</gene>
<dbReference type="RefSeq" id="WP_307225412.1">
    <property type="nucleotide sequence ID" value="NZ_CP116940.1"/>
</dbReference>
<sequence>MKFFNHKLAKAAMVVVALTIVSSGAGTASAALHVEQPQIEANKSLPAGDMFRGADNFYNSNNVDGQKVTFYNIFKSPT</sequence>
<name>A0ABT9YCF6_9FIRM</name>
<accession>A0ABT9YCF6</accession>
<dbReference type="Proteomes" id="UP001239167">
    <property type="component" value="Unassembled WGS sequence"/>
</dbReference>
<feature type="chain" id="PRO_5047218117" evidence="1">
    <location>
        <begin position="31"/>
        <end position="78"/>
    </location>
</feature>
<proteinExistence type="predicted"/>
<keyword evidence="1" id="KW-0732">Signal</keyword>